<protein>
    <submittedName>
        <fullName evidence="2">Uncharacterized protein</fullName>
    </submittedName>
</protein>
<dbReference type="KEGG" id="lmoi:VV02_17075"/>
<evidence type="ECO:0000313" key="3">
    <source>
        <dbReference type="Proteomes" id="UP000066480"/>
    </source>
</evidence>
<name>A0A0K1JR15_9MICO</name>
<evidence type="ECO:0000256" key="1">
    <source>
        <dbReference type="SAM" id="Phobius"/>
    </source>
</evidence>
<proteinExistence type="predicted"/>
<feature type="transmembrane region" description="Helical" evidence="1">
    <location>
        <begin position="112"/>
        <end position="133"/>
    </location>
</feature>
<sequence>MPSRLNLPEPTGIPFTRLVAVELRKLVDTRAGRWLLIGIAAITALVVGIVIFAGNANDSKNFEDFVQATVIPQSLLLPILGIMAVTSEWSQRTGLVTFTLEPHRARSGWSKLVATLLLGLAVVALAFVLAALATGLCQVIRGSDPVWGINVKTIGGILLAQAFGLSQGVAFGMILQNTPAAIVTYFVLPTLWTVLGDSISWLKDAAKWLDTSQALQPLYDANIHGAQWAKLAVAAAVWVLLPLLAGMWRLRRSEVK</sequence>
<dbReference type="EMBL" id="CP011112">
    <property type="protein sequence ID" value="AKU19033.1"/>
    <property type="molecule type" value="Genomic_DNA"/>
</dbReference>
<evidence type="ECO:0000313" key="2">
    <source>
        <dbReference type="EMBL" id="AKU19033.1"/>
    </source>
</evidence>
<keyword evidence="3" id="KW-1185">Reference proteome</keyword>
<accession>A0A0K1JR15</accession>
<keyword evidence="1" id="KW-1133">Transmembrane helix</keyword>
<feature type="transmembrane region" description="Helical" evidence="1">
    <location>
        <begin position="228"/>
        <end position="248"/>
    </location>
</feature>
<keyword evidence="1" id="KW-0812">Transmembrane</keyword>
<feature type="transmembrane region" description="Helical" evidence="1">
    <location>
        <begin position="153"/>
        <end position="175"/>
    </location>
</feature>
<keyword evidence="1" id="KW-0472">Membrane</keyword>
<organism evidence="2 3">
    <name type="scientific">Luteipulveratus mongoliensis</name>
    <dbReference type="NCBI Taxonomy" id="571913"/>
    <lineage>
        <taxon>Bacteria</taxon>
        <taxon>Bacillati</taxon>
        <taxon>Actinomycetota</taxon>
        <taxon>Actinomycetes</taxon>
        <taxon>Micrococcales</taxon>
        <taxon>Dermacoccaceae</taxon>
        <taxon>Luteipulveratus</taxon>
    </lineage>
</organism>
<dbReference type="Proteomes" id="UP000066480">
    <property type="component" value="Chromosome"/>
</dbReference>
<feature type="transmembrane region" description="Helical" evidence="1">
    <location>
        <begin position="34"/>
        <end position="53"/>
    </location>
</feature>
<feature type="transmembrane region" description="Helical" evidence="1">
    <location>
        <begin position="65"/>
        <end position="85"/>
    </location>
</feature>
<dbReference type="AlphaFoldDB" id="A0A0K1JR15"/>
<dbReference type="PATRIC" id="fig|571913.6.peg.3463"/>
<reference evidence="2 3" key="1">
    <citation type="submission" date="2015-03" db="EMBL/GenBank/DDBJ databases">
        <title>Luteipulveratus halotolerans sp. nov., a novel actinobacterium (Dermacoccaceae) from Sarawak, Malaysia.</title>
        <authorList>
            <person name="Juboi H."/>
            <person name="Basik A."/>
            <person name="Shamsul S.S."/>
            <person name="Arnold P."/>
            <person name="Schmitt E.K."/>
            <person name="Sanglier J.-J."/>
            <person name="Yeo T."/>
        </authorList>
    </citation>
    <scope>NUCLEOTIDE SEQUENCE [LARGE SCALE GENOMIC DNA]</scope>
    <source>
        <strain evidence="2 3">MN07-A0370</strain>
    </source>
</reference>
<dbReference type="STRING" id="571913.VV02_17075"/>
<gene>
    <name evidence="2" type="ORF">VV02_17075</name>
</gene>
<feature type="transmembrane region" description="Helical" evidence="1">
    <location>
        <begin position="182"/>
        <end position="202"/>
    </location>
</feature>